<comment type="caution">
    <text evidence="3">The sequence shown here is derived from an EMBL/GenBank/DDBJ whole genome shotgun (WGS) entry which is preliminary data.</text>
</comment>
<organism evidence="3 4">
    <name type="scientific">Mycobacterium kiyosense</name>
    <dbReference type="NCBI Taxonomy" id="2871094"/>
    <lineage>
        <taxon>Bacteria</taxon>
        <taxon>Bacillati</taxon>
        <taxon>Actinomycetota</taxon>
        <taxon>Actinomycetes</taxon>
        <taxon>Mycobacteriales</taxon>
        <taxon>Mycobacteriaceae</taxon>
        <taxon>Mycobacterium</taxon>
    </lineage>
</organism>
<evidence type="ECO:0000259" key="1">
    <source>
        <dbReference type="Pfam" id="PF12680"/>
    </source>
</evidence>
<dbReference type="Pfam" id="PF12680">
    <property type="entry name" value="SnoaL_2"/>
    <property type="match status" value="1"/>
</dbReference>
<feature type="domain" description="SnoaL-like" evidence="1">
    <location>
        <begin position="7"/>
        <end position="119"/>
    </location>
</feature>
<dbReference type="InterPro" id="IPR032710">
    <property type="entry name" value="NTF2-like_dom_sf"/>
</dbReference>
<dbReference type="Proteomes" id="UP001165663">
    <property type="component" value="Unassembled WGS sequence"/>
</dbReference>
<evidence type="ECO:0000313" key="4">
    <source>
        <dbReference type="Proteomes" id="UP001064782"/>
    </source>
</evidence>
<keyword evidence="4" id="KW-1185">Reference proteome</keyword>
<dbReference type="Proteomes" id="UP001064782">
    <property type="component" value="Unassembled WGS sequence"/>
</dbReference>
<sequence length="136" mass="14536">MSNAQIVADFYTALSGADPDAVAAAIDAHFAEDASIEWPPSLPHGGRVEGSRRLRGLFTGIAKAGNQAGATNLTLLRTIGDGDHVVAWITFEWKNPGSEDTVPNSALEVWSFSGDRVQEIKAFYWDAAAISQPQHA</sequence>
<proteinExistence type="predicted"/>
<protein>
    <recommendedName>
        <fullName evidence="1">SnoaL-like domain-containing protein</fullName>
    </recommendedName>
</protein>
<evidence type="ECO:0000313" key="3">
    <source>
        <dbReference type="EMBL" id="GLD28678.1"/>
    </source>
</evidence>
<dbReference type="SUPFAM" id="SSF54427">
    <property type="entry name" value="NTF2-like"/>
    <property type="match status" value="1"/>
</dbReference>
<gene>
    <name evidence="3" type="ORF">Mkiyose1413_05610</name>
    <name evidence="2" type="ORF">SRL2020028_01300</name>
</gene>
<dbReference type="AlphaFoldDB" id="A0A9P3Q0N1"/>
<dbReference type="RefSeq" id="WP_238304862.1">
    <property type="nucleotide sequence ID" value="NZ_BRXE01000001.1"/>
</dbReference>
<dbReference type="EMBL" id="BRXE01000001">
    <property type="protein sequence ID" value="GLB80874.1"/>
    <property type="molecule type" value="Genomic_DNA"/>
</dbReference>
<name>A0A9P3Q0N1_9MYCO</name>
<dbReference type="EMBL" id="BRZI01000002">
    <property type="protein sequence ID" value="GLD28678.1"/>
    <property type="molecule type" value="Genomic_DNA"/>
</dbReference>
<evidence type="ECO:0000313" key="2">
    <source>
        <dbReference type="EMBL" id="GLB80874.1"/>
    </source>
</evidence>
<dbReference type="GeneID" id="83627188"/>
<dbReference type="InterPro" id="IPR037401">
    <property type="entry name" value="SnoaL-like"/>
</dbReference>
<reference evidence="3" key="1">
    <citation type="submission" date="2022-08" db="EMBL/GenBank/DDBJ databases">
        <title>Mycobacterium kiyosense sp. nov., scotochromogenic slow-glowing species isolated from respiratory specimens.</title>
        <authorList>
            <person name="Fukano H."/>
            <person name="Kazumi Y."/>
            <person name="Sakagami N."/>
            <person name="Ato M."/>
            <person name="Mitarai S."/>
            <person name="Hoshino Y."/>
        </authorList>
    </citation>
    <scope>NUCLEOTIDE SEQUENCE</scope>
    <source>
        <strain evidence="3">1413</strain>
        <strain evidence="2">SRL2020-028</strain>
    </source>
</reference>
<accession>A0A9P3Q0N1</accession>
<dbReference type="Gene3D" id="3.10.450.50">
    <property type="match status" value="1"/>
</dbReference>